<dbReference type="EMBL" id="CEKZ01000023">
    <property type="protein sequence ID" value="CEQ05146.1"/>
    <property type="molecule type" value="Genomic_DNA"/>
</dbReference>
<evidence type="ECO:0000259" key="6">
    <source>
        <dbReference type="Pfam" id="PF01699"/>
    </source>
</evidence>
<reference evidence="7 8" key="1">
    <citation type="submission" date="2015-01" db="EMBL/GenBank/DDBJ databases">
        <authorList>
            <person name="Aslett A.Martin."/>
            <person name="De Silva Nishadi"/>
        </authorList>
    </citation>
    <scope>NUCLEOTIDE SEQUENCE [LARGE SCALE GENOMIC DNA]</scope>
    <source>
        <strain evidence="7 8">R28058</strain>
    </source>
</reference>
<feature type="transmembrane region" description="Helical" evidence="5">
    <location>
        <begin position="130"/>
        <end position="147"/>
    </location>
</feature>
<dbReference type="Gene3D" id="1.20.1420.30">
    <property type="entry name" value="NCX, central ion-binding region"/>
    <property type="match status" value="1"/>
</dbReference>
<proteinExistence type="predicted"/>
<feature type="transmembrane region" description="Helical" evidence="5">
    <location>
        <begin position="298"/>
        <end position="317"/>
    </location>
</feature>
<dbReference type="InterPro" id="IPR044880">
    <property type="entry name" value="NCX_ion-bd_dom_sf"/>
</dbReference>
<dbReference type="AlphaFoldDB" id="A0A0C7GDC1"/>
<dbReference type="Pfam" id="PF01699">
    <property type="entry name" value="Na_Ca_ex"/>
    <property type="match status" value="2"/>
</dbReference>
<evidence type="ECO:0000313" key="8">
    <source>
        <dbReference type="Proteomes" id="UP000049127"/>
    </source>
</evidence>
<dbReference type="GO" id="GO:0005262">
    <property type="term" value="F:calcium channel activity"/>
    <property type="evidence" value="ECO:0007669"/>
    <property type="project" value="TreeGrafter"/>
</dbReference>
<accession>A0A0C7GDC1</accession>
<name>A0A0C7GDC1_PARSO</name>
<dbReference type="GO" id="GO:0005886">
    <property type="term" value="C:plasma membrane"/>
    <property type="evidence" value="ECO:0007669"/>
    <property type="project" value="TreeGrafter"/>
</dbReference>
<comment type="subcellular location">
    <subcellularLocation>
        <location evidence="1">Membrane</location>
        <topology evidence="1">Multi-pass membrane protein</topology>
    </subcellularLocation>
</comment>
<dbReference type="OrthoDB" id="9794225at2"/>
<dbReference type="Proteomes" id="UP000049127">
    <property type="component" value="Unassembled WGS sequence"/>
</dbReference>
<evidence type="ECO:0000256" key="1">
    <source>
        <dbReference type="ARBA" id="ARBA00004141"/>
    </source>
</evidence>
<dbReference type="InterPro" id="IPR004481">
    <property type="entry name" value="K/Na/Ca-exchanger"/>
</dbReference>
<dbReference type="InterPro" id="IPR004837">
    <property type="entry name" value="NaCa_Exmemb"/>
</dbReference>
<dbReference type="RefSeq" id="WP_055343077.1">
    <property type="nucleotide sequence ID" value="NZ_CDNI01000023.1"/>
</dbReference>
<keyword evidence="4 5" id="KW-0472">Membrane</keyword>
<dbReference type="GO" id="GO:0006874">
    <property type="term" value="P:intracellular calcium ion homeostasis"/>
    <property type="evidence" value="ECO:0007669"/>
    <property type="project" value="TreeGrafter"/>
</dbReference>
<evidence type="ECO:0000256" key="3">
    <source>
        <dbReference type="ARBA" id="ARBA00022989"/>
    </source>
</evidence>
<evidence type="ECO:0000313" key="7">
    <source>
        <dbReference type="EMBL" id="CEQ05146.1"/>
    </source>
</evidence>
<dbReference type="NCBIfam" id="TIGR00367">
    <property type="entry name" value="calcium/sodium antiporter"/>
    <property type="match status" value="1"/>
</dbReference>
<feature type="transmembrane region" description="Helical" evidence="5">
    <location>
        <begin position="73"/>
        <end position="94"/>
    </location>
</feature>
<gene>
    <name evidence="7" type="primary">yrbG_3</name>
    <name evidence="7" type="ORF">R28058_28631</name>
</gene>
<feature type="transmembrane region" description="Helical" evidence="5">
    <location>
        <begin position="106"/>
        <end position="124"/>
    </location>
</feature>
<protein>
    <submittedName>
        <fullName evidence="7">Ca2 /Na antiporter</fullName>
    </submittedName>
</protein>
<dbReference type="PANTHER" id="PTHR10846">
    <property type="entry name" value="SODIUM/POTASSIUM/CALCIUM EXCHANGER"/>
    <property type="match status" value="1"/>
</dbReference>
<evidence type="ECO:0000256" key="5">
    <source>
        <dbReference type="SAM" id="Phobius"/>
    </source>
</evidence>
<feature type="transmembrane region" description="Helical" evidence="5">
    <location>
        <begin position="241"/>
        <end position="259"/>
    </location>
</feature>
<keyword evidence="3 5" id="KW-1133">Transmembrane helix</keyword>
<feature type="transmembrane region" description="Helical" evidence="5">
    <location>
        <begin position="206"/>
        <end position="229"/>
    </location>
</feature>
<organism evidence="7 8">
    <name type="scientific">Paraclostridium sordellii</name>
    <name type="common">Clostridium sordellii</name>
    <dbReference type="NCBI Taxonomy" id="1505"/>
    <lineage>
        <taxon>Bacteria</taxon>
        <taxon>Bacillati</taxon>
        <taxon>Bacillota</taxon>
        <taxon>Clostridia</taxon>
        <taxon>Peptostreptococcales</taxon>
        <taxon>Peptostreptococcaceae</taxon>
        <taxon>Paraclostridium</taxon>
    </lineage>
</organism>
<feature type="transmembrane region" description="Helical" evidence="5">
    <location>
        <begin position="271"/>
        <end position="289"/>
    </location>
</feature>
<dbReference type="PANTHER" id="PTHR10846:SF8">
    <property type="entry name" value="INNER MEMBRANE PROTEIN YRBG"/>
    <property type="match status" value="1"/>
</dbReference>
<feature type="domain" description="Sodium/calcium exchanger membrane region" evidence="6">
    <location>
        <begin position="5"/>
        <end position="142"/>
    </location>
</feature>
<feature type="transmembrane region" description="Helical" evidence="5">
    <location>
        <begin position="168"/>
        <end position="186"/>
    </location>
</feature>
<evidence type="ECO:0000256" key="4">
    <source>
        <dbReference type="ARBA" id="ARBA00023136"/>
    </source>
</evidence>
<evidence type="ECO:0000256" key="2">
    <source>
        <dbReference type="ARBA" id="ARBA00022692"/>
    </source>
</evidence>
<sequence length="318" mass="34554">MIFTVILFLIGFVLITKGADIFIESTISVAKRTNISEMVLGATIVSLATTFPELTVSAFASVEGHTTMSLGNAVGSIICNTGLALGLVAIIKPFKVSSRDFNSKAILLIVSIIVLIVLGFDKNIDRVDSIALIGILFIYMINNYKSIPKSNKNMKQSNKNGIKIKSKDFMKIITMFILGITMMIIGSKLLVNNGIKIAEFVGVPQAVISLTVIALGTSLPELVSCLTAIRKNHNAISVGNILGANILNVSSVIGVSGFINDIPILSQSSVIDFPFMILLILLLIIPTFMRQKIYRSQGFLMLATYIIYISTLYFTYIN</sequence>
<dbReference type="GO" id="GO:0008273">
    <property type="term" value="F:calcium, potassium:sodium antiporter activity"/>
    <property type="evidence" value="ECO:0007669"/>
    <property type="project" value="TreeGrafter"/>
</dbReference>
<keyword evidence="2 5" id="KW-0812">Transmembrane</keyword>
<feature type="domain" description="Sodium/calcium exchanger membrane region" evidence="6">
    <location>
        <begin position="173"/>
        <end position="313"/>
    </location>
</feature>